<name>B7JX40_RIPO1</name>
<dbReference type="HOGENOM" id="CLU_3268873_0_0_3"/>
<dbReference type="EMBL" id="CP001287">
    <property type="protein sequence ID" value="ACK67028.1"/>
    <property type="molecule type" value="Genomic_DNA"/>
</dbReference>
<organism evidence="1 2">
    <name type="scientific">Rippkaea orientalis (strain PCC 8801 / RF-1)</name>
    <name type="common">Cyanothece sp. (strain PCC 8801)</name>
    <dbReference type="NCBI Taxonomy" id="41431"/>
    <lineage>
        <taxon>Bacteria</taxon>
        <taxon>Bacillati</taxon>
        <taxon>Cyanobacteriota</taxon>
        <taxon>Cyanophyceae</taxon>
        <taxon>Oscillatoriophycideae</taxon>
        <taxon>Chroococcales</taxon>
        <taxon>Aphanothecaceae</taxon>
        <taxon>Rippkaea</taxon>
        <taxon>Rippkaea orientalis</taxon>
    </lineage>
</organism>
<sequence length="41" mass="4435">MTYEVLLPSEPGTYYLVFSCSMSSQVTIGKLGTYPATSAQL</sequence>
<evidence type="ECO:0000313" key="1">
    <source>
        <dbReference type="EMBL" id="ACK67028.1"/>
    </source>
</evidence>
<proteinExistence type="predicted"/>
<reference evidence="2" key="1">
    <citation type="journal article" date="2011" name="MBio">
        <title>Novel metabolic attributes of the genus Cyanothece, comprising a group of unicellular nitrogen-fixing Cyanobacteria.</title>
        <authorList>
            <person name="Bandyopadhyay A."/>
            <person name="Elvitigala T."/>
            <person name="Welsh E."/>
            <person name="Stockel J."/>
            <person name="Liberton M."/>
            <person name="Min H."/>
            <person name="Sherman L.A."/>
            <person name="Pakrasi H.B."/>
        </authorList>
    </citation>
    <scope>NUCLEOTIDE SEQUENCE [LARGE SCALE GENOMIC DNA]</scope>
    <source>
        <strain evidence="2">PCC 8801</strain>
    </source>
</reference>
<dbReference type="Proteomes" id="UP000008204">
    <property type="component" value="Chromosome"/>
</dbReference>
<dbReference type="AlphaFoldDB" id="B7JX40"/>
<keyword evidence="2" id="KW-1185">Reference proteome</keyword>
<gene>
    <name evidence="1" type="ordered locus">PCC8801_3044</name>
</gene>
<dbReference type="KEGG" id="cyp:PCC8801_3044"/>
<accession>B7JX40</accession>
<protein>
    <submittedName>
        <fullName evidence="1">Uncharacterized protein</fullName>
    </submittedName>
</protein>
<evidence type="ECO:0000313" key="2">
    <source>
        <dbReference type="Proteomes" id="UP000008204"/>
    </source>
</evidence>